<dbReference type="GO" id="GO:0046464">
    <property type="term" value="P:acylglycerol catabolic process"/>
    <property type="evidence" value="ECO:0007669"/>
    <property type="project" value="TreeGrafter"/>
</dbReference>
<dbReference type="InterPro" id="IPR050266">
    <property type="entry name" value="AB_hydrolase_sf"/>
</dbReference>
<dbReference type="EMBL" id="JACHHT010000001">
    <property type="protein sequence ID" value="MBB6520236.1"/>
    <property type="molecule type" value="Genomic_DNA"/>
</dbReference>
<name>A0A7X0JRU1_9GAMM</name>
<dbReference type="GO" id="GO:0047372">
    <property type="term" value="F:monoacylglycerol lipase activity"/>
    <property type="evidence" value="ECO:0007669"/>
    <property type="project" value="TreeGrafter"/>
</dbReference>
<dbReference type="Pfam" id="PF00561">
    <property type="entry name" value="Abhydrolase_1"/>
    <property type="match status" value="1"/>
</dbReference>
<keyword evidence="3" id="KW-1185">Reference proteome</keyword>
<dbReference type="PANTHER" id="PTHR43798">
    <property type="entry name" value="MONOACYLGLYCEROL LIPASE"/>
    <property type="match status" value="1"/>
</dbReference>
<sequence>MSEKADKNTASEANISKTIENWRSKGLYRQLCGHRIFTIDEWCGNEQKPTVVLIHGFPSSSWDWEAIWEPLQGRYRLVTLDMLGFGFSDKPNKRNYSIHGQADLFEALIRELGLEQYHILAHDYGDTVAQELLARQLEGSGAGKCLSACFLNGGIFPETHRALLTQKLLLSPLGPLINHFNGFASFKKNFSSVFGPASKPTEFELQVFWQLINENNGKHLFHNLITYINDRKQHRERWIKPLQESSIPLALINGSADPVSGAHMVARYKELNCRLDYLKELPLIGHYPQVEDSEGVLDGHLEFLRFQ</sequence>
<feature type="domain" description="AB hydrolase-1" evidence="1">
    <location>
        <begin position="49"/>
        <end position="292"/>
    </location>
</feature>
<dbReference type="GO" id="GO:0016020">
    <property type="term" value="C:membrane"/>
    <property type="evidence" value="ECO:0007669"/>
    <property type="project" value="TreeGrafter"/>
</dbReference>
<dbReference type="InterPro" id="IPR029058">
    <property type="entry name" value="AB_hydrolase_fold"/>
</dbReference>
<reference evidence="2 3" key="1">
    <citation type="submission" date="2020-08" db="EMBL/GenBank/DDBJ databases">
        <title>Genomic Encyclopedia of Type Strains, Phase IV (KMG-IV): sequencing the most valuable type-strain genomes for metagenomic binning, comparative biology and taxonomic classification.</title>
        <authorList>
            <person name="Goeker M."/>
        </authorList>
    </citation>
    <scope>NUCLEOTIDE SEQUENCE [LARGE SCALE GENOMIC DNA]</scope>
    <source>
        <strain evidence="2 3">DSM 22368</strain>
    </source>
</reference>
<comment type="caution">
    <text evidence="2">The sequence shown here is derived from an EMBL/GenBank/DDBJ whole genome shotgun (WGS) entry which is preliminary data.</text>
</comment>
<dbReference type="AlphaFoldDB" id="A0A7X0JRU1"/>
<dbReference type="InterPro" id="IPR000073">
    <property type="entry name" value="AB_hydrolase_1"/>
</dbReference>
<dbReference type="InParanoid" id="A0A7X0JRU1"/>
<proteinExistence type="predicted"/>
<evidence type="ECO:0000313" key="3">
    <source>
        <dbReference type="Proteomes" id="UP000528457"/>
    </source>
</evidence>
<gene>
    <name evidence="2" type="ORF">HNR48_000514</name>
</gene>
<protein>
    <submittedName>
        <fullName evidence="2">Pimeloyl-ACP methyl ester carboxylesterase</fullName>
    </submittedName>
</protein>
<dbReference type="Gene3D" id="3.40.50.1820">
    <property type="entry name" value="alpha/beta hydrolase"/>
    <property type="match status" value="1"/>
</dbReference>
<organism evidence="2 3">
    <name type="scientific">Pseudoteredinibacter isoporae</name>
    <dbReference type="NCBI Taxonomy" id="570281"/>
    <lineage>
        <taxon>Bacteria</taxon>
        <taxon>Pseudomonadati</taxon>
        <taxon>Pseudomonadota</taxon>
        <taxon>Gammaproteobacteria</taxon>
        <taxon>Cellvibrionales</taxon>
        <taxon>Cellvibrionaceae</taxon>
        <taxon>Pseudoteredinibacter</taxon>
    </lineage>
</organism>
<accession>A0A7X0JRU1</accession>
<dbReference type="PANTHER" id="PTHR43798:SF33">
    <property type="entry name" value="HYDROLASE, PUTATIVE (AFU_ORTHOLOGUE AFUA_2G14860)-RELATED"/>
    <property type="match status" value="1"/>
</dbReference>
<dbReference type="SUPFAM" id="SSF53474">
    <property type="entry name" value="alpha/beta-Hydrolases"/>
    <property type="match status" value="1"/>
</dbReference>
<evidence type="ECO:0000313" key="2">
    <source>
        <dbReference type="EMBL" id="MBB6520236.1"/>
    </source>
</evidence>
<evidence type="ECO:0000259" key="1">
    <source>
        <dbReference type="Pfam" id="PF00561"/>
    </source>
</evidence>
<dbReference type="Proteomes" id="UP000528457">
    <property type="component" value="Unassembled WGS sequence"/>
</dbReference>
<dbReference type="RefSeq" id="WP_166851826.1">
    <property type="nucleotide sequence ID" value="NZ_JAAONY010000001.1"/>
</dbReference>